<dbReference type="EC" id="5.3.1.1" evidence="8 9"/>
<dbReference type="PROSITE" id="PS51440">
    <property type="entry name" value="TIM_2"/>
    <property type="match status" value="1"/>
</dbReference>
<feature type="active site" description="Electrophile" evidence="8">
    <location>
        <position position="96"/>
    </location>
</feature>
<sequence length="254" mass="28504">MKKNIIVANWKLNGDIKTISCYLTYLKLRSSSFSKKNIIVIAPPTVFLERVYKDINNTNICLGAQNVDVNLTGAFTGENSALMMKDVGVKYIILGHSERRLFHNENNEIIAKKFSLVKKLNLIPILCIGETEIEKKSNKTEKSLKIQLKSILNVCGEKAFRNTVIAYEPVWSIGTGISADPKNVQLIHQFIKNYIKKYDSVSAENLIVQYGGSVNSLNTENFLKQPDVNGLLIGSASLKHEEFLKIIKISDNIL</sequence>
<comment type="caution">
    <text evidence="8">Lacks conserved residue(s) required for the propagation of feature annotation.</text>
</comment>
<comment type="similarity">
    <text evidence="3 8 9">Belongs to the triosephosphate isomerase family.</text>
</comment>
<feature type="active site" description="Proton acceptor" evidence="8">
    <location>
        <position position="168"/>
    </location>
</feature>
<dbReference type="CDD" id="cd00311">
    <property type="entry name" value="TIM"/>
    <property type="match status" value="1"/>
</dbReference>
<evidence type="ECO:0000256" key="5">
    <source>
        <dbReference type="ARBA" id="ARBA00022490"/>
    </source>
</evidence>
<evidence type="ECO:0000313" key="10">
    <source>
        <dbReference type="EMBL" id="QCI24946.1"/>
    </source>
</evidence>
<evidence type="ECO:0000256" key="6">
    <source>
        <dbReference type="ARBA" id="ARBA00023152"/>
    </source>
</evidence>
<comment type="function">
    <text evidence="8">Involved in the gluconeogenesis. Catalyzes stereospecifically the conversion of dihydroxyacetone phosphate (DHAP) to D-glyceraldehyde-3-phosphate (G3P).</text>
</comment>
<keyword evidence="4 8" id="KW-0312">Gluconeogenesis</keyword>
<evidence type="ECO:0000256" key="8">
    <source>
        <dbReference type="HAMAP-Rule" id="MF_00147"/>
    </source>
</evidence>
<feature type="binding site" evidence="8">
    <location>
        <position position="213"/>
    </location>
    <ligand>
        <name>substrate</name>
    </ligand>
</feature>
<evidence type="ECO:0000256" key="4">
    <source>
        <dbReference type="ARBA" id="ARBA00022432"/>
    </source>
</evidence>
<dbReference type="NCBIfam" id="TIGR00419">
    <property type="entry name" value="tim"/>
    <property type="match status" value="1"/>
</dbReference>
<evidence type="ECO:0000256" key="1">
    <source>
        <dbReference type="ARBA" id="ARBA00004680"/>
    </source>
</evidence>
<dbReference type="GO" id="GO:0019563">
    <property type="term" value="P:glycerol catabolic process"/>
    <property type="evidence" value="ECO:0007669"/>
    <property type="project" value="TreeGrafter"/>
</dbReference>
<feature type="binding site" evidence="8">
    <location>
        <position position="174"/>
    </location>
    <ligand>
        <name>substrate</name>
    </ligand>
</feature>
<comment type="subcellular location">
    <subcellularLocation>
        <location evidence="8 9">Cytoplasm</location>
    </subcellularLocation>
</comment>
<organism evidence="10 11">
    <name type="scientific">Buchnera aphidicola subsp. Rhopalosiphum padi</name>
    <dbReference type="NCBI Taxonomy" id="98793"/>
    <lineage>
        <taxon>Bacteria</taxon>
        <taxon>Pseudomonadati</taxon>
        <taxon>Pseudomonadota</taxon>
        <taxon>Gammaproteobacteria</taxon>
        <taxon>Enterobacterales</taxon>
        <taxon>Erwiniaceae</taxon>
        <taxon>Buchnera</taxon>
    </lineage>
</organism>
<dbReference type="GO" id="GO:0006094">
    <property type="term" value="P:gluconeogenesis"/>
    <property type="evidence" value="ECO:0007669"/>
    <property type="project" value="UniProtKB-UniRule"/>
</dbReference>
<dbReference type="InterPro" id="IPR035990">
    <property type="entry name" value="TIM_sf"/>
</dbReference>
<dbReference type="GO" id="GO:0046166">
    <property type="term" value="P:glyceraldehyde-3-phosphate biosynthetic process"/>
    <property type="evidence" value="ECO:0007669"/>
    <property type="project" value="TreeGrafter"/>
</dbReference>
<dbReference type="PROSITE" id="PS00171">
    <property type="entry name" value="TIM_1"/>
    <property type="match status" value="1"/>
</dbReference>
<dbReference type="OrthoDB" id="9809429at2"/>
<dbReference type="Gene3D" id="3.20.20.70">
    <property type="entry name" value="Aldolase class I"/>
    <property type="match status" value="1"/>
</dbReference>
<evidence type="ECO:0000256" key="2">
    <source>
        <dbReference type="ARBA" id="ARBA00004939"/>
    </source>
</evidence>
<dbReference type="SUPFAM" id="SSF51351">
    <property type="entry name" value="Triosephosphate isomerase (TIM)"/>
    <property type="match status" value="1"/>
</dbReference>
<name>A0A4D6Y5H0_BUCRP</name>
<comment type="pathway">
    <text evidence="8 9">Carbohydrate biosynthesis; gluconeogenesis.</text>
</comment>
<keyword evidence="7 8" id="KW-0413">Isomerase</keyword>
<comment type="catalytic activity">
    <reaction evidence="8 9">
        <text>D-glyceraldehyde 3-phosphate = dihydroxyacetone phosphate</text>
        <dbReference type="Rhea" id="RHEA:18585"/>
        <dbReference type="ChEBI" id="CHEBI:57642"/>
        <dbReference type="ChEBI" id="CHEBI:59776"/>
        <dbReference type="EC" id="5.3.1.1"/>
    </reaction>
</comment>
<evidence type="ECO:0000313" key="11">
    <source>
        <dbReference type="Proteomes" id="UP000298688"/>
    </source>
</evidence>
<dbReference type="Proteomes" id="UP000298688">
    <property type="component" value="Chromosome"/>
</dbReference>
<comment type="pathway">
    <text evidence="2">Carbohydrate metabolism; erythritol degradation.</text>
</comment>
<evidence type="ECO:0000256" key="9">
    <source>
        <dbReference type="RuleBase" id="RU363013"/>
    </source>
</evidence>
<dbReference type="Pfam" id="PF00121">
    <property type="entry name" value="TIM"/>
    <property type="match status" value="1"/>
</dbReference>
<feature type="binding site" evidence="8">
    <location>
        <begin position="9"/>
        <end position="11"/>
    </location>
    <ligand>
        <name>substrate</name>
    </ligand>
</feature>
<dbReference type="PANTHER" id="PTHR21139">
    <property type="entry name" value="TRIOSEPHOSPHATE ISOMERASE"/>
    <property type="match status" value="1"/>
</dbReference>
<gene>
    <name evidence="8" type="primary">tpiA</name>
    <name evidence="10" type="ORF">D9V76_01580</name>
</gene>
<proteinExistence type="inferred from homology"/>
<dbReference type="PANTHER" id="PTHR21139:SF42">
    <property type="entry name" value="TRIOSEPHOSPHATE ISOMERASE"/>
    <property type="match status" value="1"/>
</dbReference>
<keyword evidence="6 8" id="KW-0324">Glycolysis</keyword>
<evidence type="ECO:0000256" key="7">
    <source>
        <dbReference type="ARBA" id="ARBA00023235"/>
    </source>
</evidence>
<dbReference type="GO" id="GO:0006096">
    <property type="term" value="P:glycolytic process"/>
    <property type="evidence" value="ECO:0007669"/>
    <property type="project" value="UniProtKB-UniRule"/>
</dbReference>
<dbReference type="AlphaFoldDB" id="A0A4D6Y5H0"/>
<reference evidence="10 11" key="2">
    <citation type="submission" date="2019-05" db="EMBL/GenBank/DDBJ databases">
        <title>Genome evolution of the obligate endosymbiont Buchnera aphidicola.</title>
        <authorList>
            <person name="Moran N.A."/>
        </authorList>
    </citation>
    <scope>NUCLEOTIDE SEQUENCE [LARGE SCALE GENOMIC DNA]</scope>
    <source>
        <strain evidence="10 11">Rpa</strain>
    </source>
</reference>
<dbReference type="FunFam" id="3.20.20.70:FF:000016">
    <property type="entry name" value="Triosephosphate isomerase"/>
    <property type="match status" value="1"/>
</dbReference>
<dbReference type="GO" id="GO:0004807">
    <property type="term" value="F:triose-phosphate isomerase activity"/>
    <property type="evidence" value="ECO:0007669"/>
    <property type="project" value="UniProtKB-UniRule"/>
</dbReference>
<comment type="subunit">
    <text evidence="8 9">Homodimer.</text>
</comment>
<accession>A0A4D6Y5H0</accession>
<comment type="pathway">
    <text evidence="1 8 9">Carbohydrate degradation; glycolysis; D-glyceraldehyde 3-phosphate from glycerone phosphate: step 1/1.</text>
</comment>
<dbReference type="EMBL" id="CP034858">
    <property type="protein sequence ID" value="QCI24946.1"/>
    <property type="molecule type" value="Genomic_DNA"/>
</dbReference>
<dbReference type="InterPro" id="IPR020861">
    <property type="entry name" value="Triosephosphate_isomerase_AS"/>
</dbReference>
<reference evidence="10 11" key="1">
    <citation type="submission" date="2018-12" db="EMBL/GenBank/DDBJ databases">
        <authorList>
            <person name="Chong R.A."/>
        </authorList>
    </citation>
    <scope>NUCLEOTIDE SEQUENCE [LARGE SCALE GENOMIC DNA]</scope>
    <source>
        <strain evidence="10 11">Rpa</strain>
    </source>
</reference>
<dbReference type="UniPathway" id="UPA00138"/>
<evidence type="ECO:0000256" key="3">
    <source>
        <dbReference type="ARBA" id="ARBA00007422"/>
    </source>
</evidence>
<dbReference type="InterPro" id="IPR000652">
    <property type="entry name" value="Triosephosphate_isomerase"/>
</dbReference>
<dbReference type="GO" id="GO:0005829">
    <property type="term" value="C:cytosol"/>
    <property type="evidence" value="ECO:0007669"/>
    <property type="project" value="TreeGrafter"/>
</dbReference>
<dbReference type="InterPro" id="IPR013785">
    <property type="entry name" value="Aldolase_TIM"/>
</dbReference>
<dbReference type="HAMAP" id="MF_00147_B">
    <property type="entry name" value="TIM_B"/>
    <property type="match status" value="1"/>
</dbReference>
<protein>
    <recommendedName>
        <fullName evidence="8 9">Triosephosphate isomerase</fullName>
        <shortName evidence="8">TIM</shortName>
        <shortName evidence="8">TPI</shortName>
        <ecNumber evidence="8 9">5.3.1.1</ecNumber>
    </recommendedName>
    <alternativeName>
        <fullName evidence="8">Triose-phosphate isomerase</fullName>
    </alternativeName>
</protein>
<dbReference type="RefSeq" id="WP_158337167.1">
    <property type="nucleotide sequence ID" value="NZ_CP034858.1"/>
</dbReference>
<keyword evidence="5 8" id="KW-0963">Cytoplasm</keyword>
<dbReference type="InterPro" id="IPR022896">
    <property type="entry name" value="TrioseP_Isoase_bac/euk"/>
</dbReference>
<dbReference type="UniPathway" id="UPA00109">
    <property type="reaction ID" value="UER00189"/>
</dbReference>